<evidence type="ECO:0000313" key="2">
    <source>
        <dbReference type="Proteomes" id="UP001164250"/>
    </source>
</evidence>
<evidence type="ECO:0000313" key="1">
    <source>
        <dbReference type="EMBL" id="KAJ0081902.1"/>
    </source>
</evidence>
<comment type="caution">
    <text evidence="1">The sequence shown here is derived from an EMBL/GenBank/DDBJ whole genome shotgun (WGS) entry which is preliminary data.</text>
</comment>
<reference evidence="2" key="1">
    <citation type="journal article" date="2023" name="G3 (Bethesda)">
        <title>Genome assembly and association tests identify interacting loci associated with vigor, precocity, and sex in interspecific pistachio rootstocks.</title>
        <authorList>
            <person name="Palmer W."/>
            <person name="Jacygrad E."/>
            <person name="Sagayaradj S."/>
            <person name="Cavanaugh K."/>
            <person name="Han R."/>
            <person name="Bertier L."/>
            <person name="Beede B."/>
            <person name="Kafkas S."/>
            <person name="Golino D."/>
            <person name="Preece J."/>
            <person name="Michelmore R."/>
        </authorList>
    </citation>
    <scope>NUCLEOTIDE SEQUENCE [LARGE SCALE GENOMIC DNA]</scope>
</reference>
<dbReference type="Proteomes" id="UP001164250">
    <property type="component" value="Chromosome 12"/>
</dbReference>
<accession>A0ACC1A4D8</accession>
<proteinExistence type="predicted"/>
<dbReference type="EMBL" id="CM047908">
    <property type="protein sequence ID" value="KAJ0081902.1"/>
    <property type="molecule type" value="Genomic_DNA"/>
</dbReference>
<name>A0ACC1A4D8_9ROSI</name>
<gene>
    <name evidence="1" type="ORF">Patl1_10824</name>
</gene>
<protein>
    <submittedName>
        <fullName evidence="1">Uncharacterized protein</fullName>
    </submittedName>
</protein>
<keyword evidence="2" id="KW-1185">Reference proteome</keyword>
<organism evidence="1 2">
    <name type="scientific">Pistacia atlantica</name>
    <dbReference type="NCBI Taxonomy" id="434234"/>
    <lineage>
        <taxon>Eukaryota</taxon>
        <taxon>Viridiplantae</taxon>
        <taxon>Streptophyta</taxon>
        <taxon>Embryophyta</taxon>
        <taxon>Tracheophyta</taxon>
        <taxon>Spermatophyta</taxon>
        <taxon>Magnoliopsida</taxon>
        <taxon>eudicotyledons</taxon>
        <taxon>Gunneridae</taxon>
        <taxon>Pentapetalae</taxon>
        <taxon>rosids</taxon>
        <taxon>malvids</taxon>
        <taxon>Sapindales</taxon>
        <taxon>Anacardiaceae</taxon>
        <taxon>Pistacia</taxon>
    </lineage>
</organism>
<sequence>MTVGQKQKDTGGLIQWRSRPPFLQESRPLQIMFMQGV</sequence>